<keyword evidence="4 7" id="KW-0106">Calcium</keyword>
<dbReference type="FunFam" id="2.60.40.60:FF:000020">
    <property type="entry name" value="Dachsous cadherin-related 1b"/>
    <property type="match status" value="2"/>
</dbReference>
<evidence type="ECO:0000256" key="7">
    <source>
        <dbReference type="PROSITE-ProRule" id="PRU00043"/>
    </source>
</evidence>
<evidence type="ECO:0000256" key="2">
    <source>
        <dbReference type="ARBA" id="ARBA00022692"/>
    </source>
</evidence>
<evidence type="ECO:0000256" key="6">
    <source>
        <dbReference type="ARBA" id="ARBA00023136"/>
    </source>
</evidence>
<dbReference type="PROSITE" id="PS50268">
    <property type="entry name" value="CADHERIN_2"/>
    <property type="match status" value="3"/>
</dbReference>
<dbReference type="GO" id="GO:0007156">
    <property type="term" value="P:homophilic cell adhesion via plasma membrane adhesion molecules"/>
    <property type="evidence" value="ECO:0007669"/>
    <property type="project" value="InterPro"/>
</dbReference>
<dbReference type="SUPFAM" id="SSF49313">
    <property type="entry name" value="Cadherin-like"/>
    <property type="match status" value="3"/>
</dbReference>
<evidence type="ECO:0000313" key="10">
    <source>
        <dbReference type="RefSeq" id="XP_013394052.1"/>
    </source>
</evidence>
<feature type="domain" description="Cadherin" evidence="8">
    <location>
        <begin position="12"/>
        <end position="113"/>
    </location>
</feature>
<comment type="subcellular location">
    <subcellularLocation>
        <location evidence="1">Membrane</location>
    </subcellularLocation>
</comment>
<proteinExistence type="predicted"/>
<dbReference type="InParanoid" id="A0A1S3I721"/>
<dbReference type="STRING" id="7574.A0A1S3I721"/>
<organism evidence="9 10">
    <name type="scientific">Lingula anatina</name>
    <name type="common">Brachiopod</name>
    <name type="synonym">Lingula unguis</name>
    <dbReference type="NCBI Taxonomy" id="7574"/>
    <lineage>
        <taxon>Eukaryota</taxon>
        <taxon>Metazoa</taxon>
        <taxon>Spiralia</taxon>
        <taxon>Lophotrochozoa</taxon>
        <taxon>Brachiopoda</taxon>
        <taxon>Linguliformea</taxon>
        <taxon>Lingulata</taxon>
        <taxon>Lingulida</taxon>
        <taxon>Linguloidea</taxon>
        <taxon>Lingulidae</taxon>
        <taxon>Lingula</taxon>
    </lineage>
</organism>
<evidence type="ECO:0000256" key="1">
    <source>
        <dbReference type="ARBA" id="ARBA00004370"/>
    </source>
</evidence>
<keyword evidence="2" id="KW-0812">Transmembrane</keyword>
<protein>
    <submittedName>
        <fullName evidence="10">Cadherin EGF LAG seven-pass G-type receptor 2-like</fullName>
    </submittedName>
</protein>
<feature type="domain" description="Cadherin" evidence="8">
    <location>
        <begin position="261"/>
        <end position="348"/>
    </location>
</feature>
<dbReference type="AlphaFoldDB" id="A0A1S3I721"/>
<dbReference type="OrthoDB" id="6252479at2759"/>
<dbReference type="Gene3D" id="2.60.40.60">
    <property type="entry name" value="Cadherins"/>
    <property type="match status" value="3"/>
</dbReference>
<dbReference type="RefSeq" id="XP_013394052.1">
    <property type="nucleotide sequence ID" value="XM_013538598.1"/>
</dbReference>
<dbReference type="Pfam" id="PF00028">
    <property type="entry name" value="Cadherin"/>
    <property type="match status" value="3"/>
</dbReference>
<dbReference type="GO" id="GO:0005509">
    <property type="term" value="F:calcium ion binding"/>
    <property type="evidence" value="ECO:0007669"/>
    <property type="project" value="UniProtKB-UniRule"/>
</dbReference>
<dbReference type="PRINTS" id="PR00205">
    <property type="entry name" value="CADHERIN"/>
</dbReference>
<dbReference type="InterPro" id="IPR002126">
    <property type="entry name" value="Cadherin-like_dom"/>
</dbReference>
<keyword evidence="3" id="KW-0677">Repeat</keyword>
<evidence type="ECO:0000256" key="3">
    <source>
        <dbReference type="ARBA" id="ARBA00022737"/>
    </source>
</evidence>
<keyword evidence="6" id="KW-0472">Membrane</keyword>
<dbReference type="InterPro" id="IPR020894">
    <property type="entry name" value="Cadherin_CS"/>
</dbReference>
<evidence type="ECO:0000259" key="8">
    <source>
        <dbReference type="PROSITE" id="PS50268"/>
    </source>
</evidence>
<evidence type="ECO:0000256" key="5">
    <source>
        <dbReference type="ARBA" id="ARBA00022989"/>
    </source>
</evidence>
<dbReference type="PROSITE" id="PS00232">
    <property type="entry name" value="CADHERIN_1"/>
    <property type="match status" value="2"/>
</dbReference>
<sequence length="469" mass="52197">MPDLNEHTPAFTQDSYTAHILENSNPFIFTFKVSATDNDTGSNGEIHYYLDGSPSFIIERGDGEVWATTSFDRERTAQYTLRVTAVDNGTPPRTGVAYLNVIIDDMNDNYPEFVYNAFAKLDTDNSVGKDRIRYEGTVPENAFIGKRVLHLSARDIDDGLNSHIKYTFDGGYNGDGDFAIDATSGAITVARHLDREMRDLYYLVALAVDHGEPQRATPVSVIIHVTDVNDNAPVFPINPVLLILTLPRHWNPTSDTKTKIVGTIYAYDADLGSNAEVIYRMVSGPDLDKFDMRQTAGKPGAMIVTRSRLFSDHIKNEYHFNIEATSGVLKTSAMVVVRVDRFGLFPTVDYAATAMPLNDSTCISEINTCTKSSQLTCQQAACAEHVVGRCTFGSAIWEHVQTVVRDLGEACKVLERMCFKEINICARTTLNACAQKQCMKVAVRRCPRYSTTWSLVKTTMEDVKRLCPE</sequence>
<dbReference type="CDD" id="cd11304">
    <property type="entry name" value="Cadherin_repeat"/>
    <property type="match status" value="3"/>
</dbReference>
<gene>
    <name evidence="10" type="primary">LOC106161595</name>
</gene>
<name>A0A1S3I721_LINAN</name>
<dbReference type="PANTHER" id="PTHR24026:SF51">
    <property type="entry name" value="PROTOCADHERIN-LIKE WING POLARITY PROTEIN STAN"/>
    <property type="match status" value="1"/>
</dbReference>
<keyword evidence="9" id="KW-1185">Reference proteome</keyword>
<dbReference type="GO" id="GO:0005886">
    <property type="term" value="C:plasma membrane"/>
    <property type="evidence" value="ECO:0007669"/>
    <property type="project" value="InterPro"/>
</dbReference>
<accession>A0A1S3I721</accession>
<dbReference type="SMART" id="SM00112">
    <property type="entry name" value="CA"/>
    <property type="match status" value="3"/>
</dbReference>
<dbReference type="PANTHER" id="PTHR24026">
    <property type="entry name" value="FAT ATYPICAL CADHERIN-RELATED"/>
    <property type="match status" value="1"/>
</dbReference>
<dbReference type="KEGG" id="lak:106161595"/>
<dbReference type="GeneID" id="106161595"/>
<keyword evidence="5" id="KW-1133">Transmembrane helix</keyword>
<dbReference type="Proteomes" id="UP000085678">
    <property type="component" value="Unplaced"/>
</dbReference>
<evidence type="ECO:0000313" key="9">
    <source>
        <dbReference type="Proteomes" id="UP000085678"/>
    </source>
</evidence>
<dbReference type="InterPro" id="IPR015919">
    <property type="entry name" value="Cadherin-like_sf"/>
</dbReference>
<reference evidence="10" key="1">
    <citation type="submission" date="2025-08" db="UniProtKB">
        <authorList>
            <consortium name="RefSeq"/>
        </authorList>
    </citation>
    <scope>IDENTIFICATION</scope>
    <source>
        <tissue evidence="10">Gonads</tissue>
    </source>
</reference>
<evidence type="ECO:0000256" key="4">
    <source>
        <dbReference type="ARBA" id="ARBA00022837"/>
    </source>
</evidence>
<feature type="domain" description="Cadherin" evidence="8">
    <location>
        <begin position="130"/>
        <end position="235"/>
    </location>
</feature>